<feature type="transmembrane region" description="Helical" evidence="2">
    <location>
        <begin position="684"/>
        <end position="706"/>
    </location>
</feature>
<evidence type="ECO:0000256" key="2">
    <source>
        <dbReference type="SAM" id="Phobius"/>
    </source>
</evidence>
<comment type="caution">
    <text evidence="3">The sequence shown here is derived from an EMBL/GenBank/DDBJ whole genome shotgun (WGS) entry which is preliminary data.</text>
</comment>
<feature type="transmembrane region" description="Helical" evidence="2">
    <location>
        <begin position="250"/>
        <end position="273"/>
    </location>
</feature>
<dbReference type="EMBL" id="BAAFSV010000005">
    <property type="protein sequence ID" value="GAB1318730.1"/>
    <property type="molecule type" value="Genomic_DNA"/>
</dbReference>
<proteinExistence type="predicted"/>
<reference evidence="3 4" key="1">
    <citation type="submission" date="2024-09" db="EMBL/GenBank/DDBJ databases">
        <title>Itraconazole resistance in Madurella fahalii resulting from another homologue of gene encoding cytochrome P450 14-alpha sterol demethylase (CYP51).</title>
        <authorList>
            <person name="Yoshioka I."/>
            <person name="Fahal A.H."/>
            <person name="Kaneko S."/>
            <person name="Yaguchi T."/>
        </authorList>
    </citation>
    <scope>NUCLEOTIDE SEQUENCE [LARGE SCALE GENOMIC DNA]</scope>
    <source>
        <strain evidence="3 4">IFM 68171</strain>
    </source>
</reference>
<sequence>MEYLPPRQAQQEEYYHLPQSYHGRSVDGWDPIAATPDLDSAATPPQPSPASTLTDLQRPSPVSVGLGIGHGGRSPSGYDPIYSHAPDDPPDSRPQFVDAPSKTTYQPQQYLFTIPETPIHHPPQYDSSSDSPEKPRSSPWREWSWFRSPGPMYAAFCLGIIFAGSHHAFYSSLDGKPADDQIRMMRMGGLLSYAAKASLVSSVIFAYRQQVWVTARRKRLRLRTIDSLFAAVDEFIALLNWEFAKNAKVAMALAVLTWLFPLTVILTPGSLTVAPLTEVKVDRCNDVRTLNFETEKEKNWRNLDSINGYPGLSLSLWNSTKDASTTFTPFNDTFFDYWDQSSSQVELVATHSALSGDVVPRANVAVETCGAGWNCSYTISYVAPGYKCSEVARGRNLDEERLKREHGVPFNASELLPNGDYGYIADAFAGDYVSSQIDAGDVGVPTIGPPFPRNLGAFRTEPVLWVGHSIPTAPGRPPTDRSAPGWDTAFEPAIFRCEHYLANYTVQFNHTFSTQTTTVLSKEFLHPIINTTYLPDRAADDGTKDNTTAIPESNYVLPLDYEKYRVVGAYHSLGLRLRHYVHGKIKYLPYPIVESDVTKTQLISKRSYLPVPGLMDEIQRFYENITLSLLSNPQFMIVSWAADPAERSGVGSSFDPANPARDLSYPCTRTRVANAYAYRKRDLWIAYAVAIAAALACAALGTAALAQNNFHVRDMHVSSIVAATRAPCLDALPWRTDSAWGEVPREVLDTAMGYGLVADGRDGPAMAMAMAMTPRSVGSPETESAATTNPAPTPNCGGGGGGGKVYYGFAQQEVLERTRIATFGQGKPRSRVSAFSFKTWE</sequence>
<evidence type="ECO:0000256" key="1">
    <source>
        <dbReference type="SAM" id="MobiDB-lite"/>
    </source>
</evidence>
<name>A0ABQ0GLY4_9PEZI</name>
<dbReference type="PANTHER" id="PTHR35041:SF3">
    <property type="entry name" value="FORMYLMETHIONINE DEFORMYLASE-LIKE PROTEIN"/>
    <property type="match status" value="1"/>
</dbReference>
<dbReference type="GeneID" id="98179682"/>
<dbReference type="PANTHER" id="PTHR35041">
    <property type="entry name" value="MEDIATOR OF RNA POLYMERASE II TRANSCRIPTION SUBUNIT 1"/>
    <property type="match status" value="1"/>
</dbReference>
<protein>
    <submittedName>
        <fullName evidence="3">Formylmethionine deformylase-like protein</fullName>
    </submittedName>
</protein>
<feature type="transmembrane region" description="Helical" evidence="2">
    <location>
        <begin position="228"/>
        <end position="244"/>
    </location>
</feature>
<keyword evidence="2" id="KW-1133">Transmembrane helix</keyword>
<dbReference type="RefSeq" id="XP_070920460.1">
    <property type="nucleotide sequence ID" value="XM_071064359.1"/>
</dbReference>
<keyword evidence="2" id="KW-0812">Transmembrane</keyword>
<keyword evidence="2" id="KW-0472">Membrane</keyword>
<feature type="compositionally biased region" description="Polar residues" evidence="1">
    <location>
        <begin position="779"/>
        <end position="790"/>
    </location>
</feature>
<organism evidence="3 4">
    <name type="scientific">Madurella fahalii</name>
    <dbReference type="NCBI Taxonomy" id="1157608"/>
    <lineage>
        <taxon>Eukaryota</taxon>
        <taxon>Fungi</taxon>
        <taxon>Dikarya</taxon>
        <taxon>Ascomycota</taxon>
        <taxon>Pezizomycotina</taxon>
        <taxon>Sordariomycetes</taxon>
        <taxon>Sordariomycetidae</taxon>
        <taxon>Sordariales</taxon>
        <taxon>Sordariales incertae sedis</taxon>
        <taxon>Madurella</taxon>
    </lineage>
</organism>
<evidence type="ECO:0000313" key="4">
    <source>
        <dbReference type="Proteomes" id="UP001628179"/>
    </source>
</evidence>
<dbReference type="Proteomes" id="UP001628179">
    <property type="component" value="Unassembled WGS sequence"/>
</dbReference>
<keyword evidence="4" id="KW-1185">Reference proteome</keyword>
<feature type="transmembrane region" description="Helical" evidence="2">
    <location>
        <begin position="190"/>
        <end position="207"/>
    </location>
</feature>
<evidence type="ECO:0000313" key="3">
    <source>
        <dbReference type="EMBL" id="GAB1318730.1"/>
    </source>
</evidence>
<accession>A0ABQ0GLY4</accession>
<feature type="region of interest" description="Disordered" evidence="1">
    <location>
        <begin position="776"/>
        <end position="797"/>
    </location>
</feature>
<feature type="region of interest" description="Disordered" evidence="1">
    <location>
        <begin position="116"/>
        <end position="140"/>
    </location>
</feature>
<gene>
    <name evidence="3" type="ORF">MFIFM68171_08940</name>
</gene>
<feature type="transmembrane region" description="Helical" evidence="2">
    <location>
        <begin position="151"/>
        <end position="170"/>
    </location>
</feature>
<feature type="region of interest" description="Disordered" evidence="1">
    <location>
        <begin position="1"/>
        <end position="100"/>
    </location>
</feature>